<evidence type="ECO:0000256" key="16">
    <source>
        <dbReference type="PIRSR" id="PIRSR000726-1"/>
    </source>
</evidence>
<evidence type="ECO:0000256" key="7">
    <source>
        <dbReference type="ARBA" id="ARBA00016273"/>
    </source>
</evidence>
<evidence type="ECO:0000256" key="8">
    <source>
        <dbReference type="ARBA" id="ARBA00022605"/>
    </source>
</evidence>
<evidence type="ECO:0000256" key="9">
    <source>
        <dbReference type="ARBA" id="ARBA00022679"/>
    </source>
</evidence>
<dbReference type="SUPFAM" id="SSF53633">
    <property type="entry name" value="Carbamate kinase-like"/>
    <property type="match status" value="1"/>
</dbReference>
<evidence type="ECO:0000256" key="11">
    <source>
        <dbReference type="ARBA" id="ARBA00022777"/>
    </source>
</evidence>
<dbReference type="EMBL" id="SSTM01000003">
    <property type="protein sequence ID" value="TJW10810.1"/>
    <property type="molecule type" value="Genomic_DNA"/>
</dbReference>
<dbReference type="InterPro" id="IPR045865">
    <property type="entry name" value="ACT-like_dom_sf"/>
</dbReference>
<dbReference type="FunFam" id="3.30.2130.10:FF:000002">
    <property type="entry name" value="Aspartokinase"/>
    <property type="match status" value="1"/>
</dbReference>
<dbReference type="InterPro" id="IPR036393">
    <property type="entry name" value="AceGlu_kinase-like_sf"/>
</dbReference>
<dbReference type="CDD" id="cd04261">
    <property type="entry name" value="AAK_AKii-LysC-BS"/>
    <property type="match status" value="1"/>
</dbReference>
<feature type="binding site" evidence="16">
    <location>
        <position position="179"/>
    </location>
    <ligand>
        <name>ATP</name>
        <dbReference type="ChEBI" id="CHEBI:30616"/>
    </ligand>
</feature>
<dbReference type="UniPathway" id="UPA00034">
    <property type="reaction ID" value="UER00015"/>
</dbReference>
<dbReference type="RefSeq" id="WP_123184884.1">
    <property type="nucleotide sequence ID" value="NZ_CANPEU010000008.1"/>
</dbReference>
<dbReference type="SUPFAM" id="SSF55021">
    <property type="entry name" value="ACT-like"/>
    <property type="match status" value="2"/>
</dbReference>
<evidence type="ECO:0000256" key="15">
    <source>
        <dbReference type="ARBA" id="ARBA00047872"/>
    </source>
</evidence>
<dbReference type="InterPro" id="IPR054352">
    <property type="entry name" value="ACT_Aspartokinase"/>
</dbReference>
<proteinExistence type="inferred from homology"/>
<gene>
    <name evidence="21" type="ORF">E5982_05940</name>
    <name evidence="20" type="ORF">FHR31_001163</name>
</gene>
<dbReference type="UniPathway" id="UPA00050">
    <property type="reaction ID" value="UER00461"/>
</dbReference>
<evidence type="ECO:0000313" key="20">
    <source>
        <dbReference type="EMBL" id="MBB3171345.1"/>
    </source>
</evidence>
<dbReference type="NCBIfam" id="NF005155">
    <property type="entry name" value="PRK06635.1-4"/>
    <property type="match status" value="1"/>
</dbReference>
<dbReference type="Pfam" id="PF00696">
    <property type="entry name" value="AA_kinase"/>
    <property type="match status" value="1"/>
</dbReference>
<feature type="binding site" evidence="16">
    <location>
        <begin position="7"/>
        <end position="10"/>
    </location>
    <ligand>
        <name>ATP</name>
        <dbReference type="ChEBI" id="CHEBI:30616"/>
    </ligand>
</feature>
<dbReference type="Pfam" id="PF22468">
    <property type="entry name" value="ACT_9"/>
    <property type="match status" value="2"/>
</dbReference>
<dbReference type="PROSITE" id="PS51671">
    <property type="entry name" value="ACT"/>
    <property type="match status" value="2"/>
</dbReference>
<evidence type="ECO:0000256" key="17">
    <source>
        <dbReference type="RuleBase" id="RU003448"/>
    </source>
</evidence>
<protein>
    <recommendedName>
        <fullName evidence="7 17">Aspartokinase</fullName>
        <ecNumber evidence="6 17">2.7.2.4</ecNumber>
    </recommendedName>
</protein>
<dbReference type="OrthoDB" id="9799110at2"/>
<dbReference type="CDD" id="cd04913">
    <property type="entry name" value="ACT_AKii-LysC-BS-like_1"/>
    <property type="match status" value="1"/>
</dbReference>
<keyword evidence="13" id="KW-0220">Diaminopimelate biosynthesis</keyword>
<dbReference type="PANTHER" id="PTHR21499:SF3">
    <property type="entry name" value="ASPARTOKINASE"/>
    <property type="match status" value="1"/>
</dbReference>
<evidence type="ECO:0000313" key="21">
    <source>
        <dbReference type="EMBL" id="TJW10810.1"/>
    </source>
</evidence>
<dbReference type="GO" id="GO:0009089">
    <property type="term" value="P:lysine biosynthetic process via diaminopimelate"/>
    <property type="evidence" value="ECO:0007669"/>
    <property type="project" value="UniProtKB-UniPathway"/>
</dbReference>
<comment type="pathway">
    <text evidence="2 18">Amino-acid biosynthesis; L-lysine biosynthesis via DAP pathway; (S)-tetrahydrodipicolinate from L-aspartate: step 1/4.</text>
</comment>
<evidence type="ECO:0000259" key="19">
    <source>
        <dbReference type="PROSITE" id="PS51671"/>
    </source>
</evidence>
<keyword evidence="11 17" id="KW-0418">Kinase</keyword>
<evidence type="ECO:0000256" key="13">
    <source>
        <dbReference type="ARBA" id="ARBA00022915"/>
    </source>
</evidence>
<dbReference type="GeneID" id="93356185"/>
<dbReference type="InterPro" id="IPR005260">
    <property type="entry name" value="Asp_kin_monofn"/>
</dbReference>
<feature type="binding site" evidence="16">
    <location>
        <position position="74"/>
    </location>
    <ligand>
        <name>substrate</name>
    </ligand>
</feature>
<dbReference type="EMBL" id="JACHYA010000003">
    <property type="protein sequence ID" value="MBB3171345.1"/>
    <property type="molecule type" value="Genomic_DNA"/>
</dbReference>
<comment type="catalytic activity">
    <reaction evidence="15 17">
        <text>L-aspartate + ATP = 4-phospho-L-aspartate + ADP</text>
        <dbReference type="Rhea" id="RHEA:23776"/>
        <dbReference type="ChEBI" id="CHEBI:29991"/>
        <dbReference type="ChEBI" id="CHEBI:30616"/>
        <dbReference type="ChEBI" id="CHEBI:57535"/>
        <dbReference type="ChEBI" id="CHEBI:456216"/>
        <dbReference type="EC" id="2.7.2.4"/>
    </reaction>
</comment>
<comment type="similarity">
    <text evidence="5 17">Belongs to the aspartokinase family.</text>
</comment>
<dbReference type="GO" id="GO:0019877">
    <property type="term" value="P:diaminopimelate biosynthetic process"/>
    <property type="evidence" value="ECO:0007669"/>
    <property type="project" value="UniProtKB-KW"/>
</dbReference>
<accession>A0A3N0AC04</accession>
<dbReference type="NCBIfam" id="NF005154">
    <property type="entry name" value="PRK06635.1-2"/>
    <property type="match status" value="1"/>
</dbReference>
<dbReference type="InterPro" id="IPR002912">
    <property type="entry name" value="ACT_dom"/>
</dbReference>
<dbReference type="GO" id="GO:0009088">
    <property type="term" value="P:threonine biosynthetic process"/>
    <property type="evidence" value="ECO:0007669"/>
    <property type="project" value="UniProtKB-UniPathway"/>
</dbReference>
<feature type="binding site" evidence="16">
    <location>
        <position position="184"/>
    </location>
    <ligand>
        <name>ATP</name>
        <dbReference type="ChEBI" id="CHEBI:30616"/>
    </ligand>
</feature>
<evidence type="ECO:0000256" key="14">
    <source>
        <dbReference type="ARBA" id="ARBA00023154"/>
    </source>
</evidence>
<dbReference type="InterPro" id="IPR001048">
    <property type="entry name" value="Asp/Glu/Uridylate_kinase"/>
</dbReference>
<evidence type="ECO:0000256" key="18">
    <source>
        <dbReference type="RuleBase" id="RU004249"/>
    </source>
</evidence>
<evidence type="ECO:0000313" key="23">
    <source>
        <dbReference type="Proteomes" id="UP000530850"/>
    </source>
</evidence>
<dbReference type="PROSITE" id="PS00324">
    <property type="entry name" value="ASPARTOKINASE"/>
    <property type="match status" value="1"/>
</dbReference>
<dbReference type="GO" id="GO:0005829">
    <property type="term" value="C:cytosol"/>
    <property type="evidence" value="ECO:0007669"/>
    <property type="project" value="TreeGrafter"/>
</dbReference>
<evidence type="ECO:0000256" key="6">
    <source>
        <dbReference type="ARBA" id="ARBA00013059"/>
    </source>
</evidence>
<evidence type="ECO:0000256" key="1">
    <source>
        <dbReference type="ARBA" id="ARBA00002843"/>
    </source>
</evidence>
<dbReference type="NCBIfam" id="TIGR00656">
    <property type="entry name" value="asp_kin_monofn"/>
    <property type="match status" value="1"/>
</dbReference>
<dbReference type="InterPro" id="IPR041740">
    <property type="entry name" value="AKii-LysC-BS"/>
</dbReference>
<dbReference type="CDD" id="cd04936">
    <property type="entry name" value="ACT_AKii-LysC-BS-like_2"/>
    <property type="match status" value="1"/>
</dbReference>
<evidence type="ECO:0000256" key="4">
    <source>
        <dbReference type="ARBA" id="ARBA00005139"/>
    </source>
</evidence>
<dbReference type="InterPro" id="IPR001341">
    <property type="entry name" value="Asp_kinase"/>
</dbReference>
<dbReference type="Proteomes" id="UP000530850">
    <property type="component" value="Unassembled WGS sequence"/>
</dbReference>
<dbReference type="PIRSF" id="PIRSF000726">
    <property type="entry name" value="Asp_kin"/>
    <property type="match status" value="1"/>
</dbReference>
<evidence type="ECO:0000256" key="10">
    <source>
        <dbReference type="ARBA" id="ARBA00022741"/>
    </source>
</evidence>
<comment type="pathway">
    <text evidence="3 18">Amino-acid biosynthesis; L-methionine biosynthesis via de novo pathway; L-homoserine from L-aspartate: step 1/3.</text>
</comment>
<dbReference type="GO" id="GO:0009090">
    <property type="term" value="P:homoserine biosynthetic process"/>
    <property type="evidence" value="ECO:0007669"/>
    <property type="project" value="TreeGrafter"/>
</dbReference>
<evidence type="ECO:0000256" key="12">
    <source>
        <dbReference type="ARBA" id="ARBA00022840"/>
    </source>
</evidence>
<dbReference type="Proteomes" id="UP000309454">
    <property type="component" value="Unassembled WGS sequence"/>
</dbReference>
<dbReference type="GO" id="GO:0004072">
    <property type="term" value="F:aspartate kinase activity"/>
    <property type="evidence" value="ECO:0007669"/>
    <property type="project" value="UniProtKB-EC"/>
</dbReference>
<keyword evidence="9 17" id="KW-0808">Transferase</keyword>
<feature type="domain" description="ACT" evidence="19">
    <location>
        <begin position="263"/>
        <end position="339"/>
    </location>
</feature>
<reference evidence="20 23" key="2">
    <citation type="submission" date="2020-08" db="EMBL/GenBank/DDBJ databases">
        <title>Sequencing the genomes of 1000 actinobacteria strains.</title>
        <authorList>
            <person name="Klenk H.-P."/>
        </authorList>
    </citation>
    <scope>NUCLEOTIDE SEQUENCE [LARGE SCALE GENOMIC DNA]</scope>
    <source>
        <strain evidence="20 23">DSM 22242</strain>
    </source>
</reference>
<dbReference type="InterPro" id="IPR018042">
    <property type="entry name" value="Aspartate_kinase_CS"/>
</dbReference>
<feature type="domain" description="ACT" evidence="19">
    <location>
        <begin position="343"/>
        <end position="425"/>
    </location>
</feature>
<keyword evidence="22" id="KW-1185">Reference proteome</keyword>
<keyword evidence="10 16" id="KW-0547">Nucleotide-binding</keyword>
<keyword evidence="14" id="KW-0457">Lysine biosynthesis</keyword>
<evidence type="ECO:0000313" key="22">
    <source>
        <dbReference type="Proteomes" id="UP000309454"/>
    </source>
</evidence>
<keyword evidence="12 16" id="KW-0067">ATP-binding</keyword>
<evidence type="ECO:0000256" key="3">
    <source>
        <dbReference type="ARBA" id="ARBA00004986"/>
    </source>
</evidence>
<comment type="pathway">
    <text evidence="4 18">Amino-acid biosynthesis; L-threonine biosynthesis; L-threonine from L-aspartate: step 1/5.</text>
</comment>
<comment type="function">
    <text evidence="1">Catalyzes the phosphorylation of the beta-carboxyl group of aspartic acid with ATP to yield 4-phospho-L-aspartate, which is involved in the branched biosynthetic pathway leading to the biosynthesis of amino acids lysine, threonine, isoleucine and methionine.</text>
</comment>
<dbReference type="Gene3D" id="3.40.1160.10">
    <property type="entry name" value="Acetylglutamate kinase-like"/>
    <property type="match status" value="1"/>
</dbReference>
<keyword evidence="8 18" id="KW-0028">Amino-acid biosynthesis</keyword>
<sequence>MALIVAKFGGTSVASPERIKNVAKRLVRIKQQGDAVVAVVSAMGKTTDELMGLSRAVTSNPPARELDRLLSTGEHVSMTLLAMAIEALGYKAMSFSGRQAGILTDGTHNKAHIVKVDNERIQEALDRGFVPVVAGFQGIDANDDVTTLGRGGSDTTAVAIAWGIGADVCEIYSDVDGVYTADPRVAPRAKKLDEISYDDMLELSSAGAGVLQSRAVEFARKWNVVIHSRSAFSDAQGTFIKEESEMEEAVITGIAHDTSEVKVTIRGVPDCTGVAAKVFSTLAATMVNVDMIIQNVSKDGITDISFTCPEGDLGRAKETLDRILPSIQAPYYEVDTDIAKVSLVGTGMKSSPGVAAKAFSTLGENSINILAISTSPIRLSVVVDLAQVSHAVQCLHTAFGLDSDSVFEETQLSAEEIAAKMNKGR</sequence>
<feature type="binding site" evidence="16">
    <location>
        <position position="47"/>
    </location>
    <ligand>
        <name>substrate</name>
    </ligand>
</feature>
<comment type="caution">
    <text evidence="21">The sequence shown here is derived from an EMBL/GenBank/DDBJ whole genome shotgun (WGS) entry which is preliminary data.</text>
</comment>
<name>A0A3N0AC04_9ACTN</name>
<dbReference type="NCBIfam" id="TIGR00657">
    <property type="entry name" value="asp_kinases"/>
    <property type="match status" value="1"/>
</dbReference>
<organism evidence="21 22">
    <name type="scientific">Parvibacter caecicola</name>
    <dbReference type="NCBI Taxonomy" id="747645"/>
    <lineage>
        <taxon>Bacteria</taxon>
        <taxon>Bacillati</taxon>
        <taxon>Actinomycetota</taxon>
        <taxon>Coriobacteriia</taxon>
        <taxon>Coriobacteriales</taxon>
        <taxon>Coriobacteriaceae</taxon>
        <taxon>Parvibacter</taxon>
    </lineage>
</organism>
<dbReference type="EC" id="2.7.2.4" evidence="6 17"/>
<evidence type="ECO:0000256" key="5">
    <source>
        <dbReference type="ARBA" id="ARBA00010122"/>
    </source>
</evidence>
<dbReference type="GO" id="GO:0005524">
    <property type="term" value="F:ATP binding"/>
    <property type="evidence" value="ECO:0007669"/>
    <property type="project" value="UniProtKB-KW"/>
</dbReference>
<dbReference type="PANTHER" id="PTHR21499">
    <property type="entry name" value="ASPARTATE KINASE"/>
    <property type="match status" value="1"/>
</dbReference>
<dbReference type="FunFam" id="3.40.1160.10:FF:000002">
    <property type="entry name" value="Aspartokinase"/>
    <property type="match status" value="1"/>
</dbReference>
<dbReference type="AlphaFoldDB" id="A0A3N0AC04"/>
<reference evidence="21 22" key="1">
    <citation type="submission" date="2019-04" db="EMBL/GenBank/DDBJ databases">
        <title>Microbes associate with the intestines of laboratory mice.</title>
        <authorList>
            <person name="Navarre W."/>
            <person name="Wong E."/>
            <person name="Huang K.C."/>
            <person name="Tropini C."/>
            <person name="Ng K."/>
            <person name="Yu B."/>
        </authorList>
    </citation>
    <scope>NUCLEOTIDE SEQUENCE [LARGE SCALE GENOMIC DNA]</scope>
    <source>
        <strain evidence="21 22">NM48_B13</strain>
    </source>
</reference>
<dbReference type="UniPathway" id="UPA00051">
    <property type="reaction ID" value="UER00462"/>
</dbReference>
<evidence type="ECO:0000256" key="2">
    <source>
        <dbReference type="ARBA" id="ARBA00004766"/>
    </source>
</evidence>
<dbReference type="Gene3D" id="3.30.2130.10">
    <property type="entry name" value="VC0802-like"/>
    <property type="match status" value="1"/>
</dbReference>